<name>A0ABR2ILF4_9EUKA</name>
<feature type="region of interest" description="Disordered" evidence="1">
    <location>
        <begin position="274"/>
        <end position="329"/>
    </location>
</feature>
<dbReference type="Proteomes" id="UP001470230">
    <property type="component" value="Unassembled WGS sequence"/>
</dbReference>
<organism evidence="3 4">
    <name type="scientific">Tritrichomonas musculus</name>
    <dbReference type="NCBI Taxonomy" id="1915356"/>
    <lineage>
        <taxon>Eukaryota</taxon>
        <taxon>Metamonada</taxon>
        <taxon>Parabasalia</taxon>
        <taxon>Tritrichomonadida</taxon>
        <taxon>Tritrichomonadidae</taxon>
        <taxon>Tritrichomonas</taxon>
    </lineage>
</organism>
<dbReference type="Gene3D" id="1.25.10.10">
    <property type="entry name" value="Leucine-rich Repeat Variant"/>
    <property type="match status" value="1"/>
</dbReference>
<dbReference type="InterPro" id="IPR011989">
    <property type="entry name" value="ARM-like"/>
</dbReference>
<keyword evidence="2" id="KW-1133">Transmembrane helix</keyword>
<reference evidence="3 4" key="1">
    <citation type="submission" date="2024-04" db="EMBL/GenBank/DDBJ databases">
        <title>Tritrichomonas musculus Genome.</title>
        <authorList>
            <person name="Alves-Ferreira E."/>
            <person name="Grigg M."/>
            <person name="Lorenzi H."/>
            <person name="Galac M."/>
        </authorList>
    </citation>
    <scope>NUCLEOTIDE SEQUENCE [LARGE SCALE GENOMIC DNA]</scope>
    <source>
        <strain evidence="3 4">EAF2021</strain>
    </source>
</reference>
<keyword evidence="2" id="KW-0812">Transmembrane</keyword>
<accession>A0ABR2ILF4</accession>
<dbReference type="EMBL" id="JAPFFF010000017">
    <property type="protein sequence ID" value="KAK8864051.1"/>
    <property type="molecule type" value="Genomic_DNA"/>
</dbReference>
<protein>
    <submittedName>
        <fullName evidence="3">Uncharacterized protein</fullName>
    </submittedName>
</protein>
<evidence type="ECO:0000313" key="4">
    <source>
        <dbReference type="Proteomes" id="UP001470230"/>
    </source>
</evidence>
<feature type="compositionally biased region" description="Low complexity" evidence="1">
    <location>
        <begin position="274"/>
        <end position="289"/>
    </location>
</feature>
<dbReference type="InterPro" id="IPR016024">
    <property type="entry name" value="ARM-type_fold"/>
</dbReference>
<proteinExistence type="predicted"/>
<feature type="transmembrane region" description="Helical" evidence="2">
    <location>
        <begin position="1055"/>
        <end position="1081"/>
    </location>
</feature>
<feature type="compositionally biased region" description="Polar residues" evidence="1">
    <location>
        <begin position="290"/>
        <end position="329"/>
    </location>
</feature>
<comment type="caution">
    <text evidence="3">The sequence shown here is derived from an EMBL/GenBank/DDBJ whole genome shotgun (WGS) entry which is preliminary data.</text>
</comment>
<feature type="transmembrane region" description="Helical" evidence="2">
    <location>
        <begin position="1012"/>
        <end position="1029"/>
    </location>
</feature>
<evidence type="ECO:0000256" key="1">
    <source>
        <dbReference type="SAM" id="MobiDB-lite"/>
    </source>
</evidence>
<evidence type="ECO:0000256" key="2">
    <source>
        <dbReference type="SAM" id="Phobius"/>
    </source>
</evidence>
<keyword evidence="2" id="KW-0472">Membrane</keyword>
<sequence length="1121" mass="129516">MDEKSVSEKIDKILINKFEDFELKIQLQPRSPLINSIEKETNSQNTIDNRDPNEAGKDNSINTIENKIQNQNTTDGQAADTINDNNAPVNINGEINQEDDNNNQFLIKAIETPNSTFNLVIPDNYDPLVLYNQILDMYDNYTDEKIRNNLSYLMIGIIKAKDGKIDPDIIQNWKNTEKQGQLSLIQKRLDFLISETQIQNEIILCNLAISLAKLDIIEYTMWLRHELIMNLNSQQKISFFNSITYLQQLMSMMPKQSTSEEQVAGQSNFEQINSDQQQISEEQISDQSNFEQQQIPKEQISDQSNFEQSDLGQSNSQQKQTPDLQAPDQSNFEYTNREQQTLEHTTQEPNQIVENQQIANDQTSNQPIPEYLIAYHITILQFLLENNIPIQIDPYYDERVNNICNIFNFFLDYDYDSEILSKVIKKTILKGIKDALSKFNAFYCSLDNLSLQLNHLLKLTDQYSGEPISMIYDCLIISISKYYENIMNNIMTKIFSISISHLDGENDDSLCALEFWEKVAKTEKEIGFKRSKRYTLGIINYKRKENSIPYFVEHYLFSFISMSDPINIEPDDMNFAEKISEMAENCLVMITKAEPDAMFEILKQYYSENRNNSKPKDRYSALISFRTIVSISEIEEFDFIEQELESIFKFALNINEKLKYVSIKILKRILKKSPFIIINNEEKVKKLLEIIQANQKSHSLILTECYNILALILKHLSQPNSKFIYDNFDSFYSFISQASDDPDVQNAATDSFIELVDKAPINNNSYDCSEKILKILEDFLNEEYVDSNGNAENVSSKKAGNETNDGSNEKVGNFPGNPFNMLDISFSTKQKIYICSLPFIIKKLQSKLTDEIVDKVMYKILLLINSDMYDEVILALIDFIPLTKVISTDAKGNQFGEQILQILIKYHKKHGPLTMIYSSDALTSLFETFNGILKSNFNEVSSILLSDFSDKIVFIRPYVSVFHLFSSIIEIMANEKENTESFSVFRDELLKNIEKFLADLNAINPTIDDDVLSLYYEILCTYFAIFNVFQNDKNFIKRNQKKVLMLIKKLERMDICYYGLLVTSIKIIFVIICSLGSTIFIELKQPLIEKVITKGSNYIDDEIVSSTSIRILNILNNYNNN</sequence>
<feature type="region of interest" description="Disordered" evidence="1">
    <location>
        <begin position="791"/>
        <end position="812"/>
    </location>
</feature>
<dbReference type="SUPFAM" id="SSF48371">
    <property type="entry name" value="ARM repeat"/>
    <property type="match status" value="1"/>
</dbReference>
<evidence type="ECO:0000313" key="3">
    <source>
        <dbReference type="EMBL" id="KAK8864051.1"/>
    </source>
</evidence>
<keyword evidence="4" id="KW-1185">Reference proteome</keyword>
<gene>
    <name evidence="3" type="ORF">M9Y10_011745</name>
</gene>
<feature type="compositionally biased region" description="Polar residues" evidence="1">
    <location>
        <begin position="791"/>
        <end position="806"/>
    </location>
</feature>